<gene>
    <name evidence="1" type="ORF">EST54_28715</name>
</gene>
<dbReference type="SUPFAM" id="SSF109854">
    <property type="entry name" value="DinB/YfiT-like putative metalloenzymes"/>
    <property type="match status" value="1"/>
</dbReference>
<evidence type="ECO:0000313" key="1">
    <source>
        <dbReference type="EMBL" id="RXS59878.1"/>
    </source>
</evidence>
<reference evidence="1 2" key="1">
    <citation type="submission" date="2019-01" db="EMBL/GenBank/DDBJ databases">
        <title>Draft genome sequences of the type strain Streptomyces sioyaensis DSM 40032 and its novel strain, TM32, a thermotolerant antibiotics-producing actinobacterium.</title>
        <authorList>
            <person name="Nakaew N."/>
            <person name="Lumyong S."/>
            <person name="Sloan W.T."/>
            <person name="Sungthong R."/>
        </authorList>
    </citation>
    <scope>NUCLEOTIDE SEQUENCE [LARGE SCALE GENOMIC DNA]</scope>
    <source>
        <strain evidence="1 2">DSM 40032</strain>
    </source>
</reference>
<dbReference type="InterPro" id="IPR007061">
    <property type="entry name" value="MST-like"/>
</dbReference>
<dbReference type="InterPro" id="IPR034660">
    <property type="entry name" value="DinB/YfiT-like"/>
</dbReference>
<comment type="caution">
    <text evidence="1">The sequence shown here is derived from an EMBL/GenBank/DDBJ whole genome shotgun (WGS) entry which is preliminary data.</text>
</comment>
<name>A0A4V1NNW8_9ACTN</name>
<dbReference type="Gene3D" id="1.20.120.450">
    <property type="entry name" value="dinb family like domain"/>
    <property type="match status" value="1"/>
</dbReference>
<dbReference type="AlphaFoldDB" id="A0A4V1NNW8"/>
<dbReference type="GeneID" id="95781881"/>
<sequence>MVQRVEPPPEPPVTLSSPAELLAGYLDFYRDAVLRKLAGLSDEELRSSRLPSGWMPLALLKHLAYVELRWLQWGFAGEQIEEPWGDVKIRRGEWHLEPGETLDDVTAFFQEQCARSRAIVAAAPLDGKAATLGGRVPAEEDRPTLIWILFHLLQEYARHLGHLDIARELADGTLGE</sequence>
<dbReference type="Proteomes" id="UP000289482">
    <property type="component" value="Unassembled WGS sequence"/>
</dbReference>
<protein>
    <submittedName>
        <fullName evidence="1">DinB family protein</fullName>
    </submittedName>
</protein>
<keyword evidence="2" id="KW-1185">Reference proteome</keyword>
<accession>A0A4V1NNW8</accession>
<evidence type="ECO:0000313" key="2">
    <source>
        <dbReference type="Proteomes" id="UP000289482"/>
    </source>
</evidence>
<proteinExistence type="predicted"/>
<dbReference type="RefSeq" id="WP_129250625.1">
    <property type="nucleotide sequence ID" value="NZ_JABZEL010000008.1"/>
</dbReference>
<dbReference type="EMBL" id="SDIF01000126">
    <property type="protein sequence ID" value="RXS59878.1"/>
    <property type="molecule type" value="Genomic_DNA"/>
</dbReference>
<organism evidence="1 2">
    <name type="scientific">Streptomyces sioyaensis</name>
    <dbReference type="NCBI Taxonomy" id="67364"/>
    <lineage>
        <taxon>Bacteria</taxon>
        <taxon>Bacillati</taxon>
        <taxon>Actinomycetota</taxon>
        <taxon>Actinomycetes</taxon>
        <taxon>Kitasatosporales</taxon>
        <taxon>Streptomycetaceae</taxon>
        <taxon>Streptomyces</taxon>
    </lineage>
</organism>
<dbReference type="Pfam" id="PF04978">
    <property type="entry name" value="MST"/>
    <property type="match status" value="1"/>
</dbReference>